<accession>A0A6C0JL78</accession>
<name>A0A6C0JL78_9ZZZZ</name>
<evidence type="ECO:0000256" key="1">
    <source>
        <dbReference type="SAM" id="MobiDB-lite"/>
    </source>
</evidence>
<reference evidence="2" key="1">
    <citation type="journal article" date="2020" name="Nature">
        <title>Giant virus diversity and host interactions through global metagenomics.</title>
        <authorList>
            <person name="Schulz F."/>
            <person name="Roux S."/>
            <person name="Paez-Espino D."/>
            <person name="Jungbluth S."/>
            <person name="Walsh D.A."/>
            <person name="Denef V.J."/>
            <person name="McMahon K.D."/>
            <person name="Konstantinidis K.T."/>
            <person name="Eloe-Fadrosh E.A."/>
            <person name="Kyrpides N.C."/>
            <person name="Woyke T."/>
        </authorList>
    </citation>
    <scope>NUCLEOTIDE SEQUENCE</scope>
    <source>
        <strain evidence="2">GVMAG-M-3300027736-24</strain>
    </source>
</reference>
<protein>
    <submittedName>
        <fullName evidence="2">Uncharacterized protein</fullName>
    </submittedName>
</protein>
<feature type="region of interest" description="Disordered" evidence="1">
    <location>
        <begin position="488"/>
        <end position="509"/>
    </location>
</feature>
<sequence length="547" mass="61384">MAQIAIPLVIAGVLYLVSNDKKKENFKDSPADYKQSDDSNEEVKNNMDYTSLQTNNQGVYSQYQDKYIGRPLKSSGFTSLTGEQMDKVQHNNMNLFYNNKSNGQFSQPDFNRNESKLDVYTGSGSNVIEKTEISSLFKPHENAQNVYGNQNQSDFIQSRVVQSQRFANTTPWEQVREAPGTTGFNSAVENRDKWMPKKVDELRVENNPKSNYELNYVAPAFKMGEQAPLGKVIIKGPDKYHVNGTNGMGAPLGNLKPTQTAEQMLTDENREHTSVSYYGTRASDNAGYVAGKYVEPHKQQLNTNPYLNLTSNQVYPTTEQNYGKTGFKSYSNNRDTNNDYFGTAGGVFMANVVNPIVNGLKHTKKTNFIENKQSGNLSGITRPTVLNDVSPAPTNRQMQVDRVGLNYLQVNRQTSDGYITANPYLIGTQRESTSQTNVGVAKGLPGGKSYQAEYNQRSFEKPSENRMNMGNTNVFNNVMNVNISKPEQCNTDRRTNSYIPSIPQMDHMGENTTRKQDYRNNADEYLQADLLKAFKANPYTKSLNSVA</sequence>
<proteinExistence type="predicted"/>
<dbReference type="AlphaFoldDB" id="A0A6C0JL78"/>
<organism evidence="2">
    <name type="scientific">viral metagenome</name>
    <dbReference type="NCBI Taxonomy" id="1070528"/>
    <lineage>
        <taxon>unclassified sequences</taxon>
        <taxon>metagenomes</taxon>
        <taxon>organismal metagenomes</taxon>
    </lineage>
</organism>
<dbReference type="EMBL" id="MN740419">
    <property type="protein sequence ID" value="QHU05791.1"/>
    <property type="molecule type" value="Genomic_DNA"/>
</dbReference>
<evidence type="ECO:0000313" key="2">
    <source>
        <dbReference type="EMBL" id="QHU05791.1"/>
    </source>
</evidence>